<dbReference type="EMBL" id="JAXUIC010000004">
    <property type="protein sequence ID" value="KAK4593497.1"/>
    <property type="molecule type" value="Genomic_DNA"/>
</dbReference>
<dbReference type="PANTHER" id="PTHR47592:SF27">
    <property type="entry name" value="OS08G0421700 PROTEIN"/>
    <property type="match status" value="1"/>
</dbReference>
<dbReference type="GO" id="GO:0008270">
    <property type="term" value="F:zinc ion binding"/>
    <property type="evidence" value="ECO:0007669"/>
    <property type="project" value="UniProtKB-KW"/>
</dbReference>
<evidence type="ECO:0000313" key="5">
    <source>
        <dbReference type="Proteomes" id="UP001324115"/>
    </source>
</evidence>
<dbReference type="Pfam" id="PF22936">
    <property type="entry name" value="Pol_BBD"/>
    <property type="match status" value="1"/>
</dbReference>
<dbReference type="InterPro" id="IPR054722">
    <property type="entry name" value="PolX-like_BBD"/>
</dbReference>
<gene>
    <name evidence="4" type="ORF">RGQ29_017564</name>
</gene>
<evidence type="ECO:0000313" key="4">
    <source>
        <dbReference type="EMBL" id="KAK4593497.1"/>
    </source>
</evidence>
<dbReference type="GO" id="GO:0003676">
    <property type="term" value="F:nucleic acid binding"/>
    <property type="evidence" value="ECO:0007669"/>
    <property type="project" value="InterPro"/>
</dbReference>
<evidence type="ECO:0000256" key="2">
    <source>
        <dbReference type="SAM" id="MobiDB-lite"/>
    </source>
</evidence>
<proteinExistence type="predicted"/>
<evidence type="ECO:0000259" key="3">
    <source>
        <dbReference type="PROSITE" id="PS50158"/>
    </source>
</evidence>
<name>A0AAN7FGM9_QUERU</name>
<dbReference type="PROSITE" id="PS50158">
    <property type="entry name" value="ZF_CCHC"/>
    <property type="match status" value="1"/>
</dbReference>
<keyword evidence="5" id="KW-1185">Reference proteome</keyword>
<feature type="domain" description="CCHC-type" evidence="3">
    <location>
        <begin position="286"/>
        <end position="300"/>
    </location>
</feature>
<dbReference type="Proteomes" id="UP001324115">
    <property type="component" value="Unassembled WGS sequence"/>
</dbReference>
<keyword evidence="1" id="KW-0479">Metal-binding</keyword>
<organism evidence="4 5">
    <name type="scientific">Quercus rubra</name>
    <name type="common">Northern red oak</name>
    <name type="synonym">Quercus borealis</name>
    <dbReference type="NCBI Taxonomy" id="3512"/>
    <lineage>
        <taxon>Eukaryota</taxon>
        <taxon>Viridiplantae</taxon>
        <taxon>Streptophyta</taxon>
        <taxon>Embryophyta</taxon>
        <taxon>Tracheophyta</taxon>
        <taxon>Spermatophyta</taxon>
        <taxon>Magnoliopsida</taxon>
        <taxon>eudicotyledons</taxon>
        <taxon>Gunneridae</taxon>
        <taxon>Pentapetalae</taxon>
        <taxon>rosids</taxon>
        <taxon>fabids</taxon>
        <taxon>Fagales</taxon>
        <taxon>Fagaceae</taxon>
        <taxon>Quercus</taxon>
    </lineage>
</organism>
<sequence length="472" mass="54648">MEPAQEKPNEPVGDLNKPFRFKGAHFKRWKGKVLFYLSLLKVSYILTDKNPSKVPTDEMSEEEYSLHQEKLDKYTKDEYNCRSYLLNCLADHFYDYYDTTYNSAKKIWKALQSKYDTEEASAKKYAASRFFRYQMVDGKSIVDQEQDFQMIVAELRSEGIKIGDNLVVAGIIDKLPQSWREFQKTLQHKQKEISLETLITCIRVEEEARGQDALMTQESNGNSTTKVNLISSNNNMPKNHFSRNVQLKPKKRAFKNNNRPQGRGNPNKNYNKNQGPPSQDQFNRSCFVCGKSGHIAQFCKFWKRESVPQANVTEEPLVAMITDINMVQYVEGWWADSGAHRHVCYDKNWFKLYTPFEEEKIVMLDDSSKTKVLRSGEVELKFTSGRVLTLKDVLYTPSMRKNLMSSFLLNKAGFKQTMKSDNYVITKKGLFVGKGYACDGMFKLNIENNKASTSSVYMISSINFWHARVSYK</sequence>
<comment type="caution">
    <text evidence="4">The sequence shown here is derived from an EMBL/GenBank/DDBJ whole genome shotgun (WGS) entry which is preliminary data.</text>
</comment>
<keyword evidence="1" id="KW-0863">Zinc-finger</keyword>
<feature type="region of interest" description="Disordered" evidence="2">
    <location>
        <begin position="212"/>
        <end position="279"/>
    </location>
</feature>
<evidence type="ECO:0000256" key="1">
    <source>
        <dbReference type="PROSITE-ProRule" id="PRU00047"/>
    </source>
</evidence>
<feature type="compositionally biased region" description="Low complexity" evidence="2">
    <location>
        <begin position="255"/>
        <end position="269"/>
    </location>
</feature>
<dbReference type="SUPFAM" id="SSF57756">
    <property type="entry name" value="Retrovirus zinc finger-like domains"/>
    <property type="match status" value="1"/>
</dbReference>
<reference evidence="4 5" key="1">
    <citation type="journal article" date="2023" name="G3 (Bethesda)">
        <title>A haplotype-resolved chromosome-scale genome for Quercus rubra L. provides insights into the genetics of adaptive traits for red oak species.</title>
        <authorList>
            <person name="Kapoor B."/>
            <person name="Jenkins J."/>
            <person name="Schmutz J."/>
            <person name="Zhebentyayeva T."/>
            <person name="Kuelheim C."/>
            <person name="Coggeshall M."/>
            <person name="Heim C."/>
            <person name="Lasky J.R."/>
            <person name="Leites L."/>
            <person name="Islam-Faridi N."/>
            <person name="Romero-Severson J."/>
            <person name="DeLeo V.L."/>
            <person name="Lucas S.M."/>
            <person name="Lazic D."/>
            <person name="Gailing O."/>
            <person name="Carlson J."/>
            <person name="Staton M."/>
        </authorList>
    </citation>
    <scope>NUCLEOTIDE SEQUENCE [LARGE SCALE GENOMIC DNA]</scope>
    <source>
        <strain evidence="4">Pseudo-F2</strain>
    </source>
</reference>
<accession>A0AAN7FGM9</accession>
<feature type="compositionally biased region" description="Polar residues" evidence="2">
    <location>
        <begin position="214"/>
        <end position="245"/>
    </location>
</feature>
<dbReference type="InterPro" id="IPR036875">
    <property type="entry name" value="Znf_CCHC_sf"/>
</dbReference>
<dbReference type="InterPro" id="IPR001878">
    <property type="entry name" value="Znf_CCHC"/>
</dbReference>
<protein>
    <recommendedName>
        <fullName evidence="3">CCHC-type domain-containing protein</fullName>
    </recommendedName>
</protein>
<dbReference type="AlphaFoldDB" id="A0AAN7FGM9"/>
<feature type="compositionally biased region" description="Polar residues" evidence="2">
    <location>
        <begin position="270"/>
        <end position="279"/>
    </location>
</feature>
<keyword evidence="1" id="KW-0862">Zinc</keyword>
<dbReference type="PANTHER" id="PTHR47592">
    <property type="entry name" value="PBF68 PROTEIN"/>
    <property type="match status" value="1"/>
</dbReference>
<dbReference type="Pfam" id="PF14223">
    <property type="entry name" value="Retrotran_gag_2"/>
    <property type="match status" value="1"/>
</dbReference>